<accession>A0ACC1TNN9</accession>
<evidence type="ECO:0000313" key="1">
    <source>
        <dbReference type="EMBL" id="KAJ3806360.1"/>
    </source>
</evidence>
<organism evidence="1 2">
    <name type="scientific">Lentinula aff. lateritia</name>
    <dbReference type="NCBI Taxonomy" id="2804960"/>
    <lineage>
        <taxon>Eukaryota</taxon>
        <taxon>Fungi</taxon>
        <taxon>Dikarya</taxon>
        <taxon>Basidiomycota</taxon>
        <taxon>Agaricomycotina</taxon>
        <taxon>Agaricomycetes</taxon>
        <taxon>Agaricomycetidae</taxon>
        <taxon>Agaricales</taxon>
        <taxon>Marasmiineae</taxon>
        <taxon>Omphalotaceae</taxon>
        <taxon>Lentinula</taxon>
    </lineage>
</organism>
<name>A0ACC1TNN9_9AGAR</name>
<comment type="caution">
    <text evidence="1">The sequence shown here is derived from an EMBL/GenBank/DDBJ whole genome shotgun (WGS) entry which is preliminary data.</text>
</comment>
<proteinExistence type="predicted"/>
<dbReference type="Proteomes" id="UP001163835">
    <property type="component" value="Unassembled WGS sequence"/>
</dbReference>
<keyword evidence="2" id="KW-1185">Reference proteome</keyword>
<gene>
    <name evidence="1" type="ORF">F5876DRAFT_80780</name>
</gene>
<dbReference type="EMBL" id="MU795437">
    <property type="protein sequence ID" value="KAJ3806360.1"/>
    <property type="molecule type" value="Genomic_DNA"/>
</dbReference>
<protein>
    <submittedName>
        <fullName evidence="1">Uncharacterized protein</fullName>
    </submittedName>
</protein>
<sequence>MPVNHKYTLSTSNNTTFLNIPAGHALDLFTHILGLISSLFAILKKLVTTTTLLDSNSNSTNKIPANASTYLEQQRQAHQAPPETWYQRSGRRRIRVLIYSTVASHMSSAATKIRFFNATLNAALGCVWDAFTNGDAPKYVDIGQALNLKEVLLGHEEMDKGGT</sequence>
<reference evidence="1" key="1">
    <citation type="submission" date="2022-09" db="EMBL/GenBank/DDBJ databases">
        <title>A Global Phylogenomic Analysis of the Shiitake Genus Lentinula.</title>
        <authorList>
            <consortium name="DOE Joint Genome Institute"/>
            <person name="Sierra-Patev S."/>
            <person name="Min B."/>
            <person name="Naranjo-Ortiz M."/>
            <person name="Looney B."/>
            <person name="Konkel Z."/>
            <person name="Slot J.C."/>
            <person name="Sakamoto Y."/>
            <person name="Steenwyk J.L."/>
            <person name="Rokas A."/>
            <person name="Carro J."/>
            <person name="Camarero S."/>
            <person name="Ferreira P."/>
            <person name="Molpeceres G."/>
            <person name="Ruiz-Duenas F.J."/>
            <person name="Serrano A."/>
            <person name="Henrissat B."/>
            <person name="Drula E."/>
            <person name="Hughes K.W."/>
            <person name="Mata J.L."/>
            <person name="Ishikawa N.K."/>
            <person name="Vargas-Isla R."/>
            <person name="Ushijima S."/>
            <person name="Smith C.A."/>
            <person name="Ahrendt S."/>
            <person name="Andreopoulos W."/>
            <person name="He G."/>
            <person name="Labutti K."/>
            <person name="Lipzen A."/>
            <person name="Ng V."/>
            <person name="Riley R."/>
            <person name="Sandor L."/>
            <person name="Barry K."/>
            <person name="Martinez A.T."/>
            <person name="Xiao Y."/>
            <person name="Gibbons J.G."/>
            <person name="Terashima K."/>
            <person name="Grigoriev I.V."/>
            <person name="Hibbett D.S."/>
        </authorList>
    </citation>
    <scope>NUCLEOTIDE SEQUENCE</scope>
    <source>
        <strain evidence="1">TMI1499</strain>
    </source>
</reference>
<evidence type="ECO:0000313" key="2">
    <source>
        <dbReference type="Proteomes" id="UP001163835"/>
    </source>
</evidence>